<accession>A0AAV0WEF1</accession>
<evidence type="ECO:0000313" key="3">
    <source>
        <dbReference type="Proteomes" id="UP001160148"/>
    </source>
</evidence>
<sequence>MNIVKTKARNKMGTKLLDSILTIKSGLRRRNTCCLKYKFPPDVLKKIGTLQTYNSISNPNLVTSTMYAPSTSIGNNDIEYQEEDPDDTDELWI</sequence>
<evidence type="ECO:0000256" key="1">
    <source>
        <dbReference type="SAM" id="MobiDB-lite"/>
    </source>
</evidence>
<keyword evidence="3" id="KW-1185">Reference proteome</keyword>
<dbReference type="AlphaFoldDB" id="A0AAV0WEF1"/>
<gene>
    <name evidence="2" type="ORF">MEUPH1_LOCUS10284</name>
</gene>
<name>A0AAV0WEF1_9HEMI</name>
<dbReference type="Proteomes" id="UP001160148">
    <property type="component" value="Unassembled WGS sequence"/>
</dbReference>
<feature type="compositionally biased region" description="Acidic residues" evidence="1">
    <location>
        <begin position="79"/>
        <end position="93"/>
    </location>
</feature>
<evidence type="ECO:0000313" key="2">
    <source>
        <dbReference type="EMBL" id="CAI6354260.1"/>
    </source>
</evidence>
<reference evidence="2 3" key="1">
    <citation type="submission" date="2023-01" db="EMBL/GenBank/DDBJ databases">
        <authorList>
            <person name="Whitehead M."/>
        </authorList>
    </citation>
    <scope>NUCLEOTIDE SEQUENCE [LARGE SCALE GENOMIC DNA]</scope>
</reference>
<protein>
    <submittedName>
        <fullName evidence="2">Uncharacterized protein</fullName>
    </submittedName>
</protein>
<feature type="region of interest" description="Disordered" evidence="1">
    <location>
        <begin position="72"/>
        <end position="93"/>
    </location>
</feature>
<proteinExistence type="predicted"/>
<dbReference type="EMBL" id="CARXXK010000002">
    <property type="protein sequence ID" value="CAI6354260.1"/>
    <property type="molecule type" value="Genomic_DNA"/>
</dbReference>
<organism evidence="2 3">
    <name type="scientific">Macrosiphum euphorbiae</name>
    <name type="common">potato aphid</name>
    <dbReference type="NCBI Taxonomy" id="13131"/>
    <lineage>
        <taxon>Eukaryota</taxon>
        <taxon>Metazoa</taxon>
        <taxon>Ecdysozoa</taxon>
        <taxon>Arthropoda</taxon>
        <taxon>Hexapoda</taxon>
        <taxon>Insecta</taxon>
        <taxon>Pterygota</taxon>
        <taxon>Neoptera</taxon>
        <taxon>Paraneoptera</taxon>
        <taxon>Hemiptera</taxon>
        <taxon>Sternorrhyncha</taxon>
        <taxon>Aphidomorpha</taxon>
        <taxon>Aphidoidea</taxon>
        <taxon>Aphididae</taxon>
        <taxon>Macrosiphini</taxon>
        <taxon>Macrosiphum</taxon>
    </lineage>
</organism>
<comment type="caution">
    <text evidence="2">The sequence shown here is derived from an EMBL/GenBank/DDBJ whole genome shotgun (WGS) entry which is preliminary data.</text>
</comment>